<evidence type="ECO:0000256" key="6">
    <source>
        <dbReference type="SAM" id="Phobius"/>
    </source>
</evidence>
<dbReference type="InterPro" id="IPR036259">
    <property type="entry name" value="MFS_trans_sf"/>
</dbReference>
<reference evidence="9" key="1">
    <citation type="journal article" date="2019" name="Int. J. Syst. Evol. Microbiol.">
        <title>The Global Catalogue of Microorganisms (GCM) 10K type strain sequencing project: providing services to taxonomists for standard genome sequencing and annotation.</title>
        <authorList>
            <consortium name="The Broad Institute Genomics Platform"/>
            <consortium name="The Broad Institute Genome Sequencing Center for Infectious Disease"/>
            <person name="Wu L."/>
            <person name="Ma J."/>
        </authorList>
    </citation>
    <scope>NUCLEOTIDE SEQUENCE [LARGE SCALE GENOMIC DNA]</scope>
    <source>
        <strain evidence="9">CGMCC 4.7241</strain>
    </source>
</reference>
<evidence type="ECO:0000259" key="7">
    <source>
        <dbReference type="PROSITE" id="PS50850"/>
    </source>
</evidence>
<accession>A0ABV7Y8Y9</accession>
<dbReference type="CDD" id="cd17325">
    <property type="entry name" value="MFS_MdtG_SLC18_like"/>
    <property type="match status" value="1"/>
</dbReference>
<feature type="transmembrane region" description="Helical" evidence="6">
    <location>
        <begin position="69"/>
        <end position="88"/>
    </location>
</feature>
<dbReference type="RefSeq" id="WP_205114065.1">
    <property type="nucleotide sequence ID" value="NZ_JAFBCM010000001.1"/>
</dbReference>
<dbReference type="EMBL" id="JBHRZH010000009">
    <property type="protein sequence ID" value="MFC3761563.1"/>
    <property type="molecule type" value="Genomic_DNA"/>
</dbReference>
<dbReference type="Gene3D" id="1.20.1250.20">
    <property type="entry name" value="MFS general substrate transporter like domains"/>
    <property type="match status" value="1"/>
</dbReference>
<evidence type="ECO:0000313" key="8">
    <source>
        <dbReference type="EMBL" id="MFC3761563.1"/>
    </source>
</evidence>
<feature type="transmembrane region" description="Helical" evidence="6">
    <location>
        <begin position="35"/>
        <end position="57"/>
    </location>
</feature>
<keyword evidence="4 6" id="KW-1133">Transmembrane helix</keyword>
<dbReference type="Pfam" id="PF07690">
    <property type="entry name" value="MFS_1"/>
    <property type="match status" value="1"/>
</dbReference>
<feature type="transmembrane region" description="Helical" evidence="6">
    <location>
        <begin position="333"/>
        <end position="354"/>
    </location>
</feature>
<sequence>MPREVPVLSAIAFAVAIGFGVIAPAVPIFARDFGVGRTAAAAVISAFAFMRFVSALSSGRLVDRFGERAVLATGLALVAVTTGLAGLANSYFMLLALRALGGIGSAMFTVAAVSLLLRVVDAEYRGRANGWFQAGFLAGGLAGPVFGGLLTEVSVRLPFFVYAVSVSIAGVIAMAFLAKANLQHKEKADQAAETERTTLRQALGFKAFRAALASNLGAGWSLWGVRTSLIPLFVIEAMRVGPIWTGIGFLVSSVFQAILLMPAGRFVDTIGRKPAIIGGGLVAAAAMGTIALFDNLPAYLVAMALFGIAGAYLGVAPSAVVGDVVRGRGGQVVAAYQMAGDLGAVVGPLAAGALADEVSFGAAFGMTAGVVLIGPLLALRMPETRYSRADEVMPTREGGTP</sequence>
<keyword evidence="3 6" id="KW-0812">Transmembrane</keyword>
<dbReference type="InterPro" id="IPR020846">
    <property type="entry name" value="MFS_dom"/>
</dbReference>
<evidence type="ECO:0000256" key="2">
    <source>
        <dbReference type="ARBA" id="ARBA00022448"/>
    </source>
</evidence>
<dbReference type="PROSITE" id="PS50850">
    <property type="entry name" value="MFS"/>
    <property type="match status" value="1"/>
</dbReference>
<feature type="transmembrane region" description="Helical" evidence="6">
    <location>
        <begin position="275"/>
        <end position="293"/>
    </location>
</feature>
<evidence type="ECO:0000256" key="1">
    <source>
        <dbReference type="ARBA" id="ARBA00004651"/>
    </source>
</evidence>
<feature type="transmembrane region" description="Helical" evidence="6">
    <location>
        <begin position="129"/>
        <end position="147"/>
    </location>
</feature>
<dbReference type="InterPro" id="IPR001958">
    <property type="entry name" value="Tet-R_TetA/multi-R_MdtG-like"/>
</dbReference>
<feature type="transmembrane region" description="Helical" evidence="6">
    <location>
        <begin position="299"/>
        <end position="321"/>
    </location>
</feature>
<dbReference type="Gene3D" id="1.20.1720.10">
    <property type="entry name" value="Multidrug resistance protein D"/>
    <property type="match status" value="1"/>
</dbReference>
<name>A0ABV7Y8Y9_9ACTN</name>
<dbReference type="PANTHER" id="PTHR23506">
    <property type="entry name" value="GH10249P"/>
    <property type="match status" value="1"/>
</dbReference>
<protein>
    <submittedName>
        <fullName evidence="8">MFS transporter</fullName>
    </submittedName>
</protein>
<comment type="subcellular location">
    <subcellularLocation>
        <location evidence="1">Cell membrane</location>
        <topology evidence="1">Multi-pass membrane protein</topology>
    </subcellularLocation>
</comment>
<dbReference type="InterPro" id="IPR011701">
    <property type="entry name" value="MFS"/>
</dbReference>
<proteinExistence type="predicted"/>
<dbReference type="PRINTS" id="PR01035">
    <property type="entry name" value="TCRTETA"/>
</dbReference>
<feature type="transmembrane region" description="Helical" evidence="6">
    <location>
        <begin position="159"/>
        <end position="182"/>
    </location>
</feature>
<evidence type="ECO:0000256" key="5">
    <source>
        <dbReference type="ARBA" id="ARBA00023136"/>
    </source>
</evidence>
<evidence type="ECO:0000256" key="4">
    <source>
        <dbReference type="ARBA" id="ARBA00022989"/>
    </source>
</evidence>
<dbReference type="Proteomes" id="UP001595699">
    <property type="component" value="Unassembled WGS sequence"/>
</dbReference>
<keyword evidence="2" id="KW-0813">Transport</keyword>
<feature type="transmembrane region" description="Helical" evidence="6">
    <location>
        <begin position="94"/>
        <end position="117"/>
    </location>
</feature>
<dbReference type="SUPFAM" id="SSF103473">
    <property type="entry name" value="MFS general substrate transporter"/>
    <property type="match status" value="1"/>
</dbReference>
<keyword evidence="5 6" id="KW-0472">Membrane</keyword>
<dbReference type="InterPro" id="IPR050930">
    <property type="entry name" value="MFS_Vesicular_Transporter"/>
</dbReference>
<keyword evidence="9" id="KW-1185">Reference proteome</keyword>
<evidence type="ECO:0000313" key="9">
    <source>
        <dbReference type="Proteomes" id="UP001595699"/>
    </source>
</evidence>
<gene>
    <name evidence="8" type="ORF">ACFOUW_12000</name>
</gene>
<feature type="domain" description="Major facilitator superfamily (MFS) profile" evidence="7">
    <location>
        <begin position="4"/>
        <end position="386"/>
    </location>
</feature>
<dbReference type="PANTHER" id="PTHR23506:SF23">
    <property type="entry name" value="GH10249P"/>
    <property type="match status" value="1"/>
</dbReference>
<comment type="caution">
    <text evidence="8">The sequence shown here is derived from an EMBL/GenBank/DDBJ whole genome shotgun (WGS) entry which is preliminary data.</text>
</comment>
<feature type="transmembrane region" description="Helical" evidence="6">
    <location>
        <begin position="7"/>
        <end position="29"/>
    </location>
</feature>
<organism evidence="8 9">
    <name type="scientific">Tenggerimyces flavus</name>
    <dbReference type="NCBI Taxonomy" id="1708749"/>
    <lineage>
        <taxon>Bacteria</taxon>
        <taxon>Bacillati</taxon>
        <taxon>Actinomycetota</taxon>
        <taxon>Actinomycetes</taxon>
        <taxon>Propionibacteriales</taxon>
        <taxon>Nocardioidaceae</taxon>
        <taxon>Tenggerimyces</taxon>
    </lineage>
</organism>
<feature type="transmembrane region" description="Helical" evidence="6">
    <location>
        <begin position="360"/>
        <end position="379"/>
    </location>
</feature>
<feature type="transmembrane region" description="Helical" evidence="6">
    <location>
        <begin position="243"/>
        <end position="263"/>
    </location>
</feature>
<feature type="transmembrane region" description="Helical" evidence="6">
    <location>
        <begin position="203"/>
        <end position="223"/>
    </location>
</feature>
<evidence type="ECO:0000256" key="3">
    <source>
        <dbReference type="ARBA" id="ARBA00022692"/>
    </source>
</evidence>